<comment type="caution">
    <text evidence="11">The sequence shown here is derived from an EMBL/GenBank/DDBJ whole genome shotgun (WGS) entry which is preliminary data.</text>
</comment>
<feature type="transmembrane region" description="Helical" evidence="10">
    <location>
        <begin position="420"/>
        <end position="442"/>
    </location>
</feature>
<feature type="transmembrane region" description="Helical" evidence="10">
    <location>
        <begin position="292"/>
        <end position="311"/>
    </location>
</feature>
<evidence type="ECO:0000256" key="8">
    <source>
        <dbReference type="ARBA" id="ARBA00023136"/>
    </source>
</evidence>
<dbReference type="AlphaFoldDB" id="A0A851PQ71"/>
<evidence type="ECO:0000256" key="2">
    <source>
        <dbReference type="ARBA" id="ARBA00007040"/>
    </source>
</evidence>
<evidence type="ECO:0000256" key="1">
    <source>
        <dbReference type="ARBA" id="ARBA00004651"/>
    </source>
</evidence>
<keyword evidence="4" id="KW-1003">Cell membrane</keyword>
<evidence type="ECO:0000256" key="7">
    <source>
        <dbReference type="ARBA" id="ARBA00022989"/>
    </source>
</evidence>
<evidence type="ECO:0000313" key="12">
    <source>
        <dbReference type="Proteomes" id="UP000657035"/>
    </source>
</evidence>
<feature type="transmembrane region" description="Helical" evidence="10">
    <location>
        <begin position="73"/>
        <end position="92"/>
    </location>
</feature>
<evidence type="ECO:0000256" key="9">
    <source>
        <dbReference type="SAM" id="MobiDB-lite"/>
    </source>
</evidence>
<keyword evidence="7 10" id="KW-1133">Transmembrane helix</keyword>
<proteinExistence type="inferred from homology"/>
<keyword evidence="8 10" id="KW-0472">Membrane</keyword>
<dbReference type="GO" id="GO:0015179">
    <property type="term" value="F:L-amino acid transmembrane transporter activity"/>
    <property type="evidence" value="ECO:0007669"/>
    <property type="project" value="TreeGrafter"/>
</dbReference>
<protein>
    <submittedName>
        <fullName evidence="11">LAT1 protein</fullName>
    </submittedName>
</protein>
<keyword evidence="5 10" id="KW-0812">Transmembrane</keyword>
<dbReference type="EMBL" id="WBMU01000398">
    <property type="protein sequence ID" value="NXC67381.1"/>
    <property type="molecule type" value="Genomic_DNA"/>
</dbReference>
<evidence type="ECO:0000256" key="6">
    <source>
        <dbReference type="ARBA" id="ARBA00022970"/>
    </source>
</evidence>
<evidence type="ECO:0000256" key="3">
    <source>
        <dbReference type="ARBA" id="ARBA00022448"/>
    </source>
</evidence>
<dbReference type="PANTHER" id="PTHR11785">
    <property type="entry name" value="AMINO ACID TRANSPORTER"/>
    <property type="match status" value="1"/>
</dbReference>
<reference evidence="11" key="1">
    <citation type="submission" date="2019-09" db="EMBL/GenBank/DDBJ databases">
        <title>Bird 10,000 Genomes (B10K) Project - Family phase.</title>
        <authorList>
            <person name="Zhang G."/>
        </authorList>
    </citation>
    <scope>NUCLEOTIDE SEQUENCE</scope>
    <source>
        <strain evidence="11">B10K-CU-031-38</strain>
    </source>
</reference>
<feature type="non-terminal residue" evidence="11">
    <location>
        <position position="500"/>
    </location>
</feature>
<sequence length="500" mass="54025">MSGSGGGGGNNSALKKRTPAGSASSLAQEEKQAMEKMLEAAGGGMQENGCARSPSPCASAEGEGVTLQRSITLLNGVAIIVGTIIGSGIFITPTGVLREAGSPGLSLVVWAVCGAFSIVGALCYAELGTTITKSGGDYAYMLEVYGSLPAFLKLWIELLIIRPSSQYVVALVFATNLLKPIFPTCPVPNAAAKLVACLCVLLLTAVNCYSVKAATRVQDAFAAAKLLALALIIVLGFVQLAKGDVTNLTPEYAFQGSKVDVGNIVLALYSGLFAYGGWNYLNFVTEEMINPYRWVCCLCCFPVLLTLSMLLESPASLAWHLSELQARKKHSWLYYCLDFGNYHLGVMSWIIPVFVGLSCFGSVNGSLFTSSRLFFVGSREGHLPSILSMIHPRLLTPLPSLVFTCIMTLLYAFSNNIFSVINFFSFFNWLCVALAIIGMMWLRYKKPELERPIRVNICLPIFFILACLFLIAVSFWTTPKECAIGFAIIFSGIPIYFFGV</sequence>
<dbReference type="PIRSF" id="PIRSF006060">
    <property type="entry name" value="AA_transporter"/>
    <property type="match status" value="1"/>
</dbReference>
<feature type="non-terminal residue" evidence="11">
    <location>
        <position position="1"/>
    </location>
</feature>
<gene>
    <name evidence="11" type="primary">Slc7a5</name>
    <name evidence="11" type="ORF">ANHANH_R07383</name>
</gene>
<evidence type="ECO:0000256" key="4">
    <source>
        <dbReference type="ARBA" id="ARBA00022475"/>
    </source>
</evidence>
<dbReference type="PANTHER" id="PTHR11785:SF315">
    <property type="entry name" value="LARGE NEUTRAL AMINO ACIDS TRANSPORTER SMALL SUBUNIT 1"/>
    <property type="match status" value="1"/>
</dbReference>
<feature type="transmembrane region" description="Helical" evidence="10">
    <location>
        <begin position="394"/>
        <end position="414"/>
    </location>
</feature>
<feature type="compositionally biased region" description="Gly residues" evidence="9">
    <location>
        <begin position="1"/>
        <end position="10"/>
    </location>
</feature>
<comment type="similarity">
    <text evidence="2">Belongs to the amino acid-polyamine-organocation (APC) superfamily. L-type amino acid transporter (LAT) (TC 2.A.3.8) family.</text>
</comment>
<evidence type="ECO:0000256" key="10">
    <source>
        <dbReference type="SAM" id="Phobius"/>
    </source>
</evidence>
<feature type="transmembrane region" description="Helical" evidence="10">
    <location>
        <begin position="483"/>
        <end position="499"/>
    </location>
</feature>
<feature type="transmembrane region" description="Helical" evidence="10">
    <location>
        <begin position="104"/>
        <end position="125"/>
    </location>
</feature>
<keyword evidence="12" id="KW-1185">Reference proteome</keyword>
<evidence type="ECO:0000256" key="5">
    <source>
        <dbReference type="ARBA" id="ARBA00022692"/>
    </source>
</evidence>
<dbReference type="Pfam" id="PF13520">
    <property type="entry name" value="AA_permease_2"/>
    <property type="match status" value="1"/>
</dbReference>
<feature type="transmembrane region" description="Helical" evidence="10">
    <location>
        <begin position="221"/>
        <end position="241"/>
    </location>
</feature>
<dbReference type="InterPro" id="IPR050598">
    <property type="entry name" value="AminoAcid_Transporter"/>
</dbReference>
<feature type="transmembrane region" description="Helical" evidence="10">
    <location>
        <begin position="190"/>
        <end position="209"/>
    </location>
</feature>
<dbReference type="Gene3D" id="1.20.1740.10">
    <property type="entry name" value="Amino acid/polyamine transporter I"/>
    <property type="match status" value="1"/>
</dbReference>
<comment type="subcellular location">
    <subcellularLocation>
        <location evidence="1">Cell membrane</location>
        <topology evidence="1">Multi-pass membrane protein</topology>
    </subcellularLocation>
</comment>
<feature type="transmembrane region" description="Helical" evidence="10">
    <location>
        <begin position="261"/>
        <end position="280"/>
    </location>
</feature>
<dbReference type="FunFam" id="1.20.1740.10:FF:000003">
    <property type="entry name" value="Y+L amino acid transporter 1 isoform X1"/>
    <property type="match status" value="1"/>
</dbReference>
<keyword evidence="6" id="KW-0029">Amino-acid transport</keyword>
<dbReference type="GO" id="GO:0015175">
    <property type="term" value="F:neutral L-amino acid transmembrane transporter activity"/>
    <property type="evidence" value="ECO:0007669"/>
    <property type="project" value="TreeGrafter"/>
</dbReference>
<accession>A0A851PQ71</accession>
<feature type="region of interest" description="Disordered" evidence="9">
    <location>
        <begin position="1"/>
        <end position="33"/>
    </location>
</feature>
<name>A0A851PQ71_ANHAN</name>
<feature type="transmembrane region" description="Helical" evidence="10">
    <location>
        <begin position="349"/>
        <end position="374"/>
    </location>
</feature>
<dbReference type="OrthoDB" id="10062876at2759"/>
<dbReference type="Proteomes" id="UP000657035">
    <property type="component" value="Unassembled WGS sequence"/>
</dbReference>
<keyword evidence="3" id="KW-0813">Transport</keyword>
<dbReference type="GO" id="GO:0005886">
    <property type="term" value="C:plasma membrane"/>
    <property type="evidence" value="ECO:0007669"/>
    <property type="project" value="UniProtKB-SubCell"/>
</dbReference>
<feature type="transmembrane region" description="Helical" evidence="10">
    <location>
        <begin position="454"/>
        <end position="477"/>
    </location>
</feature>
<evidence type="ECO:0000313" key="11">
    <source>
        <dbReference type="EMBL" id="NXC67381.1"/>
    </source>
</evidence>
<organism evidence="11 12">
    <name type="scientific">Anhinga anhinga</name>
    <name type="common">Anhinga</name>
    <name type="synonym">Plotus anhinga</name>
    <dbReference type="NCBI Taxonomy" id="56067"/>
    <lineage>
        <taxon>Eukaryota</taxon>
        <taxon>Metazoa</taxon>
        <taxon>Chordata</taxon>
        <taxon>Craniata</taxon>
        <taxon>Vertebrata</taxon>
        <taxon>Euteleostomi</taxon>
        <taxon>Archelosauria</taxon>
        <taxon>Archosauria</taxon>
        <taxon>Dinosauria</taxon>
        <taxon>Saurischia</taxon>
        <taxon>Theropoda</taxon>
        <taxon>Coelurosauria</taxon>
        <taxon>Aves</taxon>
        <taxon>Neognathae</taxon>
        <taxon>Neoaves</taxon>
        <taxon>Aequornithes</taxon>
        <taxon>Suliformes</taxon>
        <taxon>Anhingidae</taxon>
        <taxon>Anhinga</taxon>
    </lineage>
</organism>
<dbReference type="InterPro" id="IPR002293">
    <property type="entry name" value="AA/rel_permease1"/>
</dbReference>